<organism evidence="1 2">
    <name type="scientific">Panacibacter microcysteis</name>
    <dbReference type="NCBI Taxonomy" id="2793269"/>
    <lineage>
        <taxon>Bacteria</taxon>
        <taxon>Pseudomonadati</taxon>
        <taxon>Bacteroidota</taxon>
        <taxon>Chitinophagia</taxon>
        <taxon>Chitinophagales</taxon>
        <taxon>Chitinophagaceae</taxon>
        <taxon>Panacibacter</taxon>
    </lineage>
</organism>
<comment type="caution">
    <text evidence="1">The sequence shown here is derived from an EMBL/GenBank/DDBJ whole genome shotgun (WGS) entry which is preliminary data.</text>
</comment>
<protein>
    <submittedName>
        <fullName evidence="1">Uncharacterized protein</fullName>
    </submittedName>
</protein>
<name>A0A931GZD5_9BACT</name>
<keyword evidence="2" id="KW-1185">Reference proteome</keyword>
<dbReference type="Proteomes" id="UP000628448">
    <property type="component" value="Unassembled WGS sequence"/>
</dbReference>
<proteinExistence type="predicted"/>
<evidence type="ECO:0000313" key="1">
    <source>
        <dbReference type="EMBL" id="MBG9378161.1"/>
    </source>
</evidence>
<evidence type="ECO:0000313" key="2">
    <source>
        <dbReference type="Proteomes" id="UP000628448"/>
    </source>
</evidence>
<dbReference type="AlphaFoldDB" id="A0A931GZD5"/>
<accession>A0A931GZD5</accession>
<dbReference type="EMBL" id="JADWYR010000002">
    <property type="protein sequence ID" value="MBG9378161.1"/>
    <property type="molecule type" value="Genomic_DNA"/>
</dbReference>
<reference evidence="1" key="1">
    <citation type="submission" date="2020-11" db="EMBL/GenBank/DDBJ databases">
        <title>Bacterial whole genome sequence for Panacibacter sp. DH6.</title>
        <authorList>
            <person name="Le V."/>
            <person name="Ko S."/>
            <person name="Ahn C.-Y."/>
            <person name="Oh H.-M."/>
        </authorList>
    </citation>
    <scope>NUCLEOTIDE SEQUENCE</scope>
    <source>
        <strain evidence="1">DH6</strain>
    </source>
</reference>
<sequence>MQRVDTLIKRLVELQESHAGNASLLLTAQMLVQELQENAKTVNSKSVAVIHPAIQNVPYENITVLQPVAEKAVVKETPAITVQQPMVEKVAEVVEVPEVQEKTYMPLPKIEEIPTFAYQVKETPVFAGKEHAVSEQTLNDRLKTEKRELGNLLKETPIKDLKKAIGINDRFVFIEELFRGDEIMYERSIKTINNFTIFPEAEYWIQRELKTKIGWDEESPTVKHFDQLVRRRFS</sequence>
<gene>
    <name evidence="1" type="ORF">I5907_18125</name>
</gene>
<dbReference type="RefSeq" id="WP_196992211.1">
    <property type="nucleotide sequence ID" value="NZ_JADWYR010000002.1"/>
</dbReference>